<dbReference type="GO" id="GO:0016881">
    <property type="term" value="F:acid-amino acid ligase activity"/>
    <property type="evidence" value="ECO:0007669"/>
    <property type="project" value="InterPro"/>
</dbReference>
<reference evidence="3 4" key="1">
    <citation type="journal article" date="2021" name="Elife">
        <title>Chloroplast acquisition without the gene transfer in kleptoplastic sea slugs, Plakobranchus ocellatus.</title>
        <authorList>
            <person name="Maeda T."/>
            <person name="Takahashi S."/>
            <person name="Yoshida T."/>
            <person name="Shimamura S."/>
            <person name="Takaki Y."/>
            <person name="Nagai Y."/>
            <person name="Toyoda A."/>
            <person name="Suzuki Y."/>
            <person name="Arimoto A."/>
            <person name="Ishii H."/>
            <person name="Satoh N."/>
            <person name="Nishiyama T."/>
            <person name="Hasebe M."/>
            <person name="Maruyama T."/>
            <person name="Minagawa J."/>
            <person name="Obokata J."/>
            <person name="Shigenobu S."/>
        </authorList>
    </citation>
    <scope>NUCLEOTIDE SEQUENCE [LARGE SCALE GENOMIC DNA]</scope>
</reference>
<organism evidence="3 4">
    <name type="scientific">Elysia marginata</name>
    <dbReference type="NCBI Taxonomy" id="1093978"/>
    <lineage>
        <taxon>Eukaryota</taxon>
        <taxon>Metazoa</taxon>
        <taxon>Spiralia</taxon>
        <taxon>Lophotrochozoa</taxon>
        <taxon>Mollusca</taxon>
        <taxon>Gastropoda</taxon>
        <taxon>Heterobranchia</taxon>
        <taxon>Euthyneura</taxon>
        <taxon>Panpulmonata</taxon>
        <taxon>Sacoglossa</taxon>
        <taxon>Placobranchoidea</taxon>
        <taxon>Plakobranchidae</taxon>
        <taxon>Elysia</taxon>
    </lineage>
</organism>
<dbReference type="SUPFAM" id="SSF51984">
    <property type="entry name" value="MurCD N-terminal domain"/>
    <property type="match status" value="1"/>
</dbReference>
<dbReference type="Pfam" id="PF08245">
    <property type="entry name" value="Mur_ligase_M"/>
    <property type="match status" value="1"/>
</dbReference>
<keyword evidence="4" id="KW-1185">Reference proteome</keyword>
<evidence type="ECO:0000259" key="1">
    <source>
        <dbReference type="Pfam" id="PF02875"/>
    </source>
</evidence>
<protein>
    <submittedName>
        <fullName evidence="3">UDP-N-acetylmuramate--L-alanine ligase</fullName>
    </submittedName>
</protein>
<evidence type="ECO:0000313" key="3">
    <source>
        <dbReference type="EMBL" id="GFR84636.1"/>
    </source>
</evidence>
<sequence>MHNLAIALHKKGAHVTGSDDYIFEPSKSQLERYNLLPQNIGWHPEVITEDIDFVVLGMHARKDNPELLRAQELDLKIYSFPEFVYERVKEKTRVVIAGSHGKTTVASMVLHILKYMSRDEDYLVGAHLKGYETMVNLTEIGNYAILEGDEYPSSPIDPRPKFLHYHPNIALITGIAWDHVNMFPSFETYVEQFELFTKSIVNGGVLIYNSEDNILKALVEKSSNHIRKIPYSKHPHKIVNDITQIETPIGFAGLEIFGAHNMSNLSATKWICQQIGINEEDFYEAILSFKGASKRLECIFRNEETIVFKDFAHSPSKVKATVEAVKSQYSGRKLIAFLELHTYSSLSKEFIGQYRDCLKNADETVVFYLPETLSIKKLEPLSPKEIEMAFNHHNMSVFEDSKYLQNFIARLDHKNMSLLFMSSGNFGGIDLKGIIRNIATLFISLFISL</sequence>
<keyword evidence="3" id="KW-0436">Ligase</keyword>
<dbReference type="EMBL" id="BMAT01004961">
    <property type="protein sequence ID" value="GFR84636.1"/>
    <property type="molecule type" value="Genomic_DNA"/>
</dbReference>
<dbReference type="InterPro" id="IPR036565">
    <property type="entry name" value="Mur-like_cat_sf"/>
</dbReference>
<evidence type="ECO:0000259" key="2">
    <source>
        <dbReference type="Pfam" id="PF08245"/>
    </source>
</evidence>
<dbReference type="Gene3D" id="3.90.190.20">
    <property type="entry name" value="Mur ligase, C-terminal domain"/>
    <property type="match status" value="1"/>
</dbReference>
<dbReference type="Proteomes" id="UP000762676">
    <property type="component" value="Unassembled WGS sequence"/>
</dbReference>
<dbReference type="PANTHER" id="PTHR43445">
    <property type="entry name" value="UDP-N-ACETYLMURAMATE--L-ALANINE LIGASE-RELATED"/>
    <property type="match status" value="1"/>
</dbReference>
<feature type="domain" description="Mur ligase C-terminal" evidence="1">
    <location>
        <begin position="295"/>
        <end position="424"/>
    </location>
</feature>
<evidence type="ECO:0000313" key="4">
    <source>
        <dbReference type="Proteomes" id="UP000762676"/>
    </source>
</evidence>
<feature type="domain" description="Mur ligase central" evidence="2">
    <location>
        <begin position="96"/>
        <end position="267"/>
    </location>
</feature>
<gene>
    <name evidence="3" type="ORF">ElyMa_002422200</name>
</gene>
<dbReference type="InterPro" id="IPR036615">
    <property type="entry name" value="Mur_ligase_C_dom_sf"/>
</dbReference>
<dbReference type="Pfam" id="PF02875">
    <property type="entry name" value="Mur_ligase_C"/>
    <property type="match status" value="1"/>
</dbReference>
<dbReference type="InterPro" id="IPR050061">
    <property type="entry name" value="MurCDEF_pg_biosynth"/>
</dbReference>
<accession>A0AAV4GJ05</accession>
<dbReference type="PANTHER" id="PTHR43445:SF5">
    <property type="entry name" value="UDP-N-ACETYLMURAMATE--L-ALANYL-GAMMA-D-GLUTAMYL-MESO-2,6-DIAMINOHEPTANDIOATE LIGASE"/>
    <property type="match status" value="1"/>
</dbReference>
<comment type="caution">
    <text evidence="3">The sequence shown here is derived from an EMBL/GenBank/DDBJ whole genome shotgun (WGS) entry which is preliminary data.</text>
</comment>
<dbReference type="AlphaFoldDB" id="A0AAV4GJ05"/>
<dbReference type="SUPFAM" id="SSF53244">
    <property type="entry name" value="MurD-like peptide ligases, peptide-binding domain"/>
    <property type="match status" value="1"/>
</dbReference>
<dbReference type="GO" id="GO:0005524">
    <property type="term" value="F:ATP binding"/>
    <property type="evidence" value="ECO:0007669"/>
    <property type="project" value="InterPro"/>
</dbReference>
<dbReference type="Gene3D" id="3.40.50.720">
    <property type="entry name" value="NAD(P)-binding Rossmann-like Domain"/>
    <property type="match status" value="1"/>
</dbReference>
<dbReference type="InterPro" id="IPR013221">
    <property type="entry name" value="Mur_ligase_cen"/>
</dbReference>
<proteinExistence type="predicted"/>
<dbReference type="InterPro" id="IPR004101">
    <property type="entry name" value="Mur_ligase_C"/>
</dbReference>
<name>A0AAV4GJ05_9GAST</name>
<dbReference type="Gene3D" id="3.40.1190.10">
    <property type="entry name" value="Mur-like, catalytic domain"/>
    <property type="match status" value="1"/>
</dbReference>
<dbReference type="SUPFAM" id="SSF53623">
    <property type="entry name" value="MurD-like peptide ligases, catalytic domain"/>
    <property type="match status" value="1"/>
</dbReference>